<dbReference type="GO" id="GO:0052793">
    <property type="term" value="F:pectin acetylesterase activity"/>
    <property type="evidence" value="ECO:0007669"/>
    <property type="project" value="TreeGrafter"/>
</dbReference>
<organism evidence="7 8">
    <name type="scientific">Cuscuta europaea</name>
    <name type="common">European dodder</name>
    <dbReference type="NCBI Taxonomy" id="41803"/>
    <lineage>
        <taxon>Eukaryota</taxon>
        <taxon>Viridiplantae</taxon>
        <taxon>Streptophyta</taxon>
        <taxon>Embryophyta</taxon>
        <taxon>Tracheophyta</taxon>
        <taxon>Spermatophyta</taxon>
        <taxon>Magnoliopsida</taxon>
        <taxon>eudicotyledons</taxon>
        <taxon>Gunneridae</taxon>
        <taxon>Pentapetalae</taxon>
        <taxon>asterids</taxon>
        <taxon>lamiids</taxon>
        <taxon>Solanales</taxon>
        <taxon>Convolvulaceae</taxon>
        <taxon>Cuscuteae</taxon>
        <taxon>Cuscuta</taxon>
        <taxon>Cuscuta subgen. Cuscuta</taxon>
    </lineage>
</organism>
<name>A0A9P0YW78_CUSEU</name>
<proteinExistence type="inferred from homology"/>
<comment type="function">
    <text evidence="1 6">Hydrolyzes acetyl esters in homogalacturonan regions of pectin. In type I primary cell wall, galacturonic acid residues of pectin can be acetylated at the O-2 and O-3 positions. Decreasing the degree of acetylation of pectin gels in vitro alters their physical properties.</text>
</comment>
<dbReference type="GO" id="GO:0071555">
    <property type="term" value="P:cell wall organization"/>
    <property type="evidence" value="ECO:0007669"/>
    <property type="project" value="UniProtKB-KW"/>
</dbReference>
<dbReference type="GO" id="GO:0009505">
    <property type="term" value="C:plant-type cell wall"/>
    <property type="evidence" value="ECO:0007669"/>
    <property type="project" value="TreeGrafter"/>
</dbReference>
<keyword evidence="8" id="KW-1185">Reference proteome</keyword>
<accession>A0A9P0YW78</accession>
<feature type="chain" id="PRO_5040541963" description="Pectin acetylesterase" evidence="6">
    <location>
        <begin position="21"/>
        <end position="396"/>
    </location>
</feature>
<dbReference type="OrthoDB" id="2015280at2759"/>
<keyword evidence="6" id="KW-0732">Signal</keyword>
<keyword evidence="4 6" id="KW-0134">Cell wall</keyword>
<evidence type="ECO:0000256" key="2">
    <source>
        <dbReference type="ARBA" id="ARBA00004191"/>
    </source>
</evidence>
<dbReference type="PANTHER" id="PTHR21562">
    <property type="entry name" value="NOTUM-RELATED"/>
    <property type="match status" value="1"/>
</dbReference>
<protein>
    <recommendedName>
        <fullName evidence="6">Pectin acetylesterase</fullName>
        <ecNumber evidence="6">3.1.1.-</ecNumber>
    </recommendedName>
</protein>
<evidence type="ECO:0000256" key="5">
    <source>
        <dbReference type="ARBA" id="ARBA00023316"/>
    </source>
</evidence>
<comment type="caution">
    <text evidence="7">The sequence shown here is derived from an EMBL/GenBank/DDBJ whole genome shotgun (WGS) entry which is preliminary data.</text>
</comment>
<dbReference type="EMBL" id="CAMAPE010000010">
    <property type="protein sequence ID" value="CAH9077623.1"/>
    <property type="molecule type" value="Genomic_DNA"/>
</dbReference>
<dbReference type="EC" id="3.1.1.-" evidence="6"/>
<gene>
    <name evidence="7" type="ORF">CEURO_LOCUS6384</name>
</gene>
<dbReference type="PANTHER" id="PTHR21562:SF72">
    <property type="entry name" value="PECTIN ACETYLESTERASE"/>
    <property type="match status" value="1"/>
</dbReference>
<evidence type="ECO:0000313" key="8">
    <source>
        <dbReference type="Proteomes" id="UP001152484"/>
    </source>
</evidence>
<evidence type="ECO:0000313" key="7">
    <source>
        <dbReference type="EMBL" id="CAH9077623.1"/>
    </source>
</evidence>
<reference evidence="7" key="1">
    <citation type="submission" date="2022-07" db="EMBL/GenBank/DDBJ databases">
        <authorList>
            <person name="Macas J."/>
            <person name="Novak P."/>
            <person name="Neumann P."/>
        </authorList>
    </citation>
    <scope>NUCLEOTIDE SEQUENCE</scope>
</reference>
<evidence type="ECO:0000256" key="6">
    <source>
        <dbReference type="RuleBase" id="RU363114"/>
    </source>
</evidence>
<keyword evidence="6" id="KW-0964">Secreted</keyword>
<evidence type="ECO:0000256" key="3">
    <source>
        <dbReference type="ARBA" id="ARBA00005784"/>
    </source>
</evidence>
<evidence type="ECO:0000256" key="1">
    <source>
        <dbReference type="ARBA" id="ARBA00003534"/>
    </source>
</evidence>
<comment type="similarity">
    <text evidence="3 6">Belongs to the pectinacetylesterase family.</text>
</comment>
<dbReference type="Pfam" id="PF03283">
    <property type="entry name" value="PAE"/>
    <property type="match status" value="1"/>
</dbReference>
<sequence length="396" mass="44400">MQQQLWGFCVIALSLVLVNAQEDLFVDITILESAVKKGAVCLDGSPPAYHLHRGSGSGINNWLIQLEGGGWCENVTTCMLRKRTRLGSSKHMNLTLAFSGILHNNPHFNPDFFNWNKVKVRYCDGASFTGNAQFVDRETNLHFRGARIFRAIMEDLLANGMDKAENAILSGCSAGGLASILHCDKFRKLFPREARVKCFSDAGFFINVKDISGERSLEKFYNDVVKLHVSAKNLPKSCTSKLKASLCFFPQNVTPDITTPLFLINAAYDTWQIRNALIPSAVDPSGKWKMCKTDIRYCSVSQLNTIQDFRSEFLAALKGFKYSPIGRSGGGYFINSCFLHCQTELQELWNMPSSPMLLQKTIAEAAGDWFFDRKIFRKTDSPYPDDKSCLKPQLVP</sequence>
<dbReference type="Proteomes" id="UP001152484">
    <property type="component" value="Unassembled WGS sequence"/>
</dbReference>
<keyword evidence="5 6" id="KW-0961">Cell wall biogenesis/degradation</keyword>
<feature type="signal peptide" evidence="6">
    <location>
        <begin position="1"/>
        <end position="20"/>
    </location>
</feature>
<evidence type="ECO:0000256" key="4">
    <source>
        <dbReference type="ARBA" id="ARBA00022512"/>
    </source>
</evidence>
<comment type="subcellular location">
    <subcellularLocation>
        <location evidence="2 6">Secreted</location>
        <location evidence="2 6">Cell wall</location>
    </subcellularLocation>
</comment>
<dbReference type="InterPro" id="IPR004963">
    <property type="entry name" value="PAE/NOTUM"/>
</dbReference>
<dbReference type="AlphaFoldDB" id="A0A9P0YW78"/>
<keyword evidence="6" id="KW-0378">Hydrolase</keyword>